<dbReference type="GO" id="GO:0009654">
    <property type="term" value="C:photosystem II oxygen evolving complex"/>
    <property type="evidence" value="ECO:0007669"/>
    <property type="project" value="InterPro"/>
</dbReference>
<dbReference type="InterPro" id="IPR012341">
    <property type="entry name" value="6hp_glycosidase-like_sf"/>
</dbReference>
<keyword evidence="1" id="KW-0472">Membrane</keyword>
<dbReference type="InterPro" id="IPR006775">
    <property type="entry name" value="GH116_catalytic"/>
</dbReference>
<gene>
    <name evidence="4" type="ORF">Ahy_B05g074666</name>
</gene>
<dbReference type="EMBL" id="SDMP01000015">
    <property type="protein sequence ID" value="RYR07333.1"/>
    <property type="molecule type" value="Genomic_DNA"/>
</dbReference>
<dbReference type="NCBIfam" id="NF040946">
    <property type="entry name" value="PSII_PsbP"/>
    <property type="match status" value="1"/>
</dbReference>
<feature type="domain" description="Glycosyl-hydrolase family 116 catalytic region" evidence="3">
    <location>
        <begin position="4"/>
        <end position="155"/>
    </location>
</feature>
<dbReference type="PANTHER" id="PTHR12654:SF3">
    <property type="entry name" value="NON-LYSOSOMAL GLUCOSYLCERAMIDASE"/>
    <property type="match status" value="1"/>
</dbReference>
<keyword evidence="1" id="KW-0812">Transmembrane</keyword>
<dbReference type="Pfam" id="PF04685">
    <property type="entry name" value="DUF608"/>
    <property type="match status" value="1"/>
</dbReference>
<protein>
    <recommendedName>
        <fullName evidence="6">PsbP C-terminal domain-containing protein</fullName>
    </recommendedName>
</protein>
<evidence type="ECO:0000256" key="1">
    <source>
        <dbReference type="SAM" id="Phobius"/>
    </source>
</evidence>
<reference evidence="4 5" key="1">
    <citation type="submission" date="2019-01" db="EMBL/GenBank/DDBJ databases">
        <title>Sequencing of cultivated peanut Arachis hypogaea provides insights into genome evolution and oil improvement.</title>
        <authorList>
            <person name="Chen X."/>
        </authorList>
    </citation>
    <scope>NUCLEOTIDE SEQUENCE [LARGE SCALE GENOMIC DNA]</scope>
    <source>
        <strain evidence="5">cv. Fuhuasheng</strain>
        <tissue evidence="4">Leaves</tissue>
    </source>
</reference>
<keyword evidence="1" id="KW-1133">Transmembrane helix</keyword>
<dbReference type="GO" id="GO:0008422">
    <property type="term" value="F:beta-glucosidase activity"/>
    <property type="evidence" value="ECO:0007669"/>
    <property type="project" value="TreeGrafter"/>
</dbReference>
<dbReference type="Proteomes" id="UP000289738">
    <property type="component" value="Chromosome B05"/>
</dbReference>
<name>A0A444YZG5_ARAHY</name>
<dbReference type="GO" id="GO:0005975">
    <property type="term" value="P:carbohydrate metabolic process"/>
    <property type="evidence" value="ECO:0007669"/>
    <property type="project" value="InterPro"/>
</dbReference>
<dbReference type="PANTHER" id="PTHR12654">
    <property type="entry name" value="BILE ACID BETA-GLUCOSIDASE-RELATED"/>
    <property type="match status" value="1"/>
</dbReference>
<feature type="domain" description="PsbP C-terminal" evidence="2">
    <location>
        <begin position="316"/>
        <end position="469"/>
    </location>
</feature>
<dbReference type="GO" id="GO:0019898">
    <property type="term" value="C:extrinsic component of membrane"/>
    <property type="evidence" value="ECO:0007669"/>
    <property type="project" value="InterPro"/>
</dbReference>
<evidence type="ECO:0000313" key="5">
    <source>
        <dbReference type="Proteomes" id="UP000289738"/>
    </source>
</evidence>
<keyword evidence="5" id="KW-1185">Reference proteome</keyword>
<dbReference type="GO" id="GO:0005509">
    <property type="term" value="F:calcium ion binding"/>
    <property type="evidence" value="ECO:0007669"/>
    <property type="project" value="InterPro"/>
</dbReference>
<dbReference type="Gene3D" id="3.40.1000.10">
    <property type="entry name" value="Mog1/PsbP, alpha/beta/alpha sandwich"/>
    <property type="match status" value="1"/>
</dbReference>
<dbReference type="SUPFAM" id="SSF55724">
    <property type="entry name" value="Mog1p/PsbP-like"/>
    <property type="match status" value="1"/>
</dbReference>
<sequence>MAEWFEINGYNLHNTDRWKDSNPKFVLQCYRDVVATGDKKFARAVYIAIAYMDQFDKDGDGMIKNEGFPDQTYDTWSVSGVSAYSGGLWVAALEAASALAHEVGDKGSEEYFWLKFQKAKSVYEKLWNGSYFNYDSSGGSNSSSIQADQLAGQWLFFFFWKLCLICMLYFHWCNLSIMLSKLLKHGTLTIDTDLCVTCADDLSLSRYHAVCSHIPVTNETQHIGLSNSIPMALKTCFTLLHHSQHSSSRTFFSIPSFNSATCILHNEPHNNHILHLSTSFTRRKLNLTLLLTTFLSSNLSNTSGAFLMAQELDLELHRYTDSKEGFTLLIPSSWTKVDKAGATALFQDASMGSNNIGVVVNPVRLANLGDFGSPEFVADKLLQAERRKESTKEAKLIAASERSGNGDLQIYEFEYTIDSTRGGKKRIFSAAFVTSKKLYLLNIVHSDKPESPLEPYKRMILEQVLHSFNAAA</sequence>
<evidence type="ECO:0008006" key="6">
    <source>
        <dbReference type="Google" id="ProtNLM"/>
    </source>
</evidence>
<comment type="caution">
    <text evidence="4">The sequence shown here is derived from an EMBL/GenBank/DDBJ whole genome shotgun (WGS) entry which is preliminary data.</text>
</comment>
<accession>A0A444YZG5</accession>
<dbReference type="InterPro" id="IPR008928">
    <property type="entry name" value="6-hairpin_glycosidase_sf"/>
</dbReference>
<evidence type="ECO:0000259" key="2">
    <source>
        <dbReference type="Pfam" id="PF01789"/>
    </source>
</evidence>
<dbReference type="InterPro" id="IPR002683">
    <property type="entry name" value="PsbP_C"/>
</dbReference>
<dbReference type="Pfam" id="PF01789">
    <property type="entry name" value="PsbP"/>
    <property type="match status" value="1"/>
</dbReference>
<organism evidence="4 5">
    <name type="scientific">Arachis hypogaea</name>
    <name type="common">Peanut</name>
    <dbReference type="NCBI Taxonomy" id="3818"/>
    <lineage>
        <taxon>Eukaryota</taxon>
        <taxon>Viridiplantae</taxon>
        <taxon>Streptophyta</taxon>
        <taxon>Embryophyta</taxon>
        <taxon>Tracheophyta</taxon>
        <taxon>Spermatophyta</taxon>
        <taxon>Magnoliopsida</taxon>
        <taxon>eudicotyledons</taxon>
        <taxon>Gunneridae</taxon>
        <taxon>Pentapetalae</taxon>
        <taxon>rosids</taxon>
        <taxon>fabids</taxon>
        <taxon>Fabales</taxon>
        <taxon>Fabaceae</taxon>
        <taxon>Papilionoideae</taxon>
        <taxon>50 kb inversion clade</taxon>
        <taxon>dalbergioids sensu lato</taxon>
        <taxon>Dalbergieae</taxon>
        <taxon>Pterocarpus clade</taxon>
        <taxon>Arachis</taxon>
    </lineage>
</organism>
<dbReference type="InterPro" id="IPR016123">
    <property type="entry name" value="Mog1/PsbP_a/b/a-sand"/>
</dbReference>
<dbReference type="AlphaFoldDB" id="A0A444YZG5"/>
<dbReference type="STRING" id="3818.A0A444YZG5"/>
<feature type="transmembrane region" description="Helical" evidence="1">
    <location>
        <begin position="154"/>
        <end position="172"/>
    </location>
</feature>
<dbReference type="Gene3D" id="1.50.10.10">
    <property type="match status" value="1"/>
</dbReference>
<dbReference type="GO" id="GO:0015979">
    <property type="term" value="P:photosynthesis"/>
    <property type="evidence" value="ECO:0007669"/>
    <property type="project" value="InterPro"/>
</dbReference>
<evidence type="ECO:0000259" key="3">
    <source>
        <dbReference type="Pfam" id="PF04685"/>
    </source>
</evidence>
<proteinExistence type="predicted"/>
<dbReference type="InterPro" id="IPR052566">
    <property type="entry name" value="Non-lysos_glucosylceramidase"/>
</dbReference>
<evidence type="ECO:0000313" key="4">
    <source>
        <dbReference type="EMBL" id="RYR07333.1"/>
    </source>
</evidence>
<dbReference type="SUPFAM" id="SSF48208">
    <property type="entry name" value="Six-hairpin glycosidases"/>
    <property type="match status" value="1"/>
</dbReference>